<evidence type="ECO:0000256" key="2">
    <source>
        <dbReference type="SAM" id="SignalP"/>
    </source>
</evidence>
<organism evidence="3 4">
    <name type="scientific">Falsiroseomonas tokyonensis</name>
    <dbReference type="NCBI Taxonomy" id="430521"/>
    <lineage>
        <taxon>Bacteria</taxon>
        <taxon>Pseudomonadati</taxon>
        <taxon>Pseudomonadota</taxon>
        <taxon>Alphaproteobacteria</taxon>
        <taxon>Acetobacterales</taxon>
        <taxon>Roseomonadaceae</taxon>
        <taxon>Falsiroseomonas</taxon>
    </lineage>
</organism>
<dbReference type="InterPro" id="IPR019734">
    <property type="entry name" value="TPR_rpt"/>
</dbReference>
<dbReference type="Pfam" id="PF14559">
    <property type="entry name" value="TPR_19"/>
    <property type="match status" value="1"/>
</dbReference>
<feature type="repeat" description="TPR" evidence="1">
    <location>
        <begin position="97"/>
        <end position="130"/>
    </location>
</feature>
<evidence type="ECO:0000256" key="1">
    <source>
        <dbReference type="PROSITE-ProRule" id="PRU00339"/>
    </source>
</evidence>
<feature type="signal peptide" evidence="2">
    <location>
        <begin position="1"/>
        <end position="22"/>
    </location>
</feature>
<dbReference type="EMBL" id="JBHRSB010000001">
    <property type="protein sequence ID" value="MFC2999420.1"/>
    <property type="molecule type" value="Genomic_DNA"/>
</dbReference>
<gene>
    <name evidence="3" type="ORF">ACFOD3_05915</name>
</gene>
<dbReference type="PROSITE" id="PS51257">
    <property type="entry name" value="PROKAR_LIPOPROTEIN"/>
    <property type="match status" value="1"/>
</dbReference>
<dbReference type="SMART" id="SM00028">
    <property type="entry name" value="TPR"/>
    <property type="match status" value="3"/>
</dbReference>
<accession>A0ABV7BP18</accession>
<protein>
    <submittedName>
        <fullName evidence="3">Tetratricopeptide repeat protein</fullName>
    </submittedName>
</protein>
<dbReference type="RefSeq" id="WP_216835314.1">
    <property type="nucleotide sequence ID" value="NZ_JAFNJS010000001.1"/>
</dbReference>
<feature type="chain" id="PRO_5046988267" evidence="2">
    <location>
        <begin position="23"/>
        <end position="229"/>
    </location>
</feature>
<keyword evidence="1" id="KW-0802">TPR repeat</keyword>
<dbReference type="Proteomes" id="UP001595420">
    <property type="component" value="Unassembled WGS sequence"/>
</dbReference>
<comment type="caution">
    <text evidence="3">The sequence shown here is derived from an EMBL/GenBank/DDBJ whole genome shotgun (WGS) entry which is preliminary data.</text>
</comment>
<sequence>MAGFRGWPGLLLLAGLAGCAGAASPGADVSARLRVAAVAEASGQSEIAVSVLSSLAASAPDNTEVQARFARSLIQAGNLAEAEAVLMRTLRARPGDARALRELGRMRLLEGRAAEALDAFRTVLAAAPRDVPSLVGSGVALDLLGREEAKASYAAALALEPGNLAAANNLALSLLLADRPAEAVALLGPLARRHDAPERVRNNLAVAEAATAGASGVALRGSSGSTSLR</sequence>
<evidence type="ECO:0000313" key="4">
    <source>
        <dbReference type="Proteomes" id="UP001595420"/>
    </source>
</evidence>
<keyword evidence="4" id="KW-1185">Reference proteome</keyword>
<evidence type="ECO:0000313" key="3">
    <source>
        <dbReference type="EMBL" id="MFC2999420.1"/>
    </source>
</evidence>
<dbReference type="PROSITE" id="PS50005">
    <property type="entry name" value="TPR"/>
    <property type="match status" value="1"/>
</dbReference>
<reference evidence="4" key="1">
    <citation type="journal article" date="2019" name="Int. J. Syst. Evol. Microbiol.">
        <title>The Global Catalogue of Microorganisms (GCM) 10K type strain sequencing project: providing services to taxonomists for standard genome sequencing and annotation.</title>
        <authorList>
            <consortium name="The Broad Institute Genomics Platform"/>
            <consortium name="The Broad Institute Genome Sequencing Center for Infectious Disease"/>
            <person name="Wu L."/>
            <person name="Ma J."/>
        </authorList>
    </citation>
    <scope>NUCLEOTIDE SEQUENCE [LARGE SCALE GENOMIC DNA]</scope>
    <source>
        <strain evidence="4">CGMCC 1.16855</strain>
    </source>
</reference>
<proteinExistence type="predicted"/>
<keyword evidence="2" id="KW-0732">Signal</keyword>
<name>A0ABV7BP18_9PROT</name>